<name>A0A0F9G7X1_9ZZZZ</name>
<evidence type="ECO:0000313" key="2">
    <source>
        <dbReference type="EMBL" id="KKL94768.1"/>
    </source>
</evidence>
<dbReference type="InterPro" id="IPR000477">
    <property type="entry name" value="RT_dom"/>
</dbReference>
<dbReference type="Gene3D" id="3.10.10.10">
    <property type="entry name" value="HIV Type 1 Reverse Transcriptase, subunit A, domain 1"/>
    <property type="match status" value="1"/>
</dbReference>
<dbReference type="InterPro" id="IPR051083">
    <property type="entry name" value="GrpII_Intron_Splice-Mob/Def"/>
</dbReference>
<protein>
    <recommendedName>
        <fullName evidence="1">Reverse transcriptase domain-containing protein</fullName>
    </recommendedName>
</protein>
<dbReference type="PANTHER" id="PTHR34047">
    <property type="entry name" value="NUCLEAR INTRON MATURASE 1, MITOCHONDRIAL-RELATED"/>
    <property type="match status" value="1"/>
</dbReference>
<organism evidence="2">
    <name type="scientific">marine sediment metagenome</name>
    <dbReference type="NCBI Taxonomy" id="412755"/>
    <lineage>
        <taxon>unclassified sequences</taxon>
        <taxon>metagenomes</taxon>
        <taxon>ecological metagenomes</taxon>
    </lineage>
</organism>
<feature type="domain" description="Reverse transcriptase" evidence="1">
    <location>
        <begin position="1"/>
        <end position="190"/>
    </location>
</feature>
<proteinExistence type="predicted"/>
<dbReference type="CDD" id="cd01651">
    <property type="entry name" value="RT_G2_intron"/>
    <property type="match status" value="1"/>
</dbReference>
<dbReference type="SUPFAM" id="SSF56672">
    <property type="entry name" value="DNA/RNA polymerases"/>
    <property type="match status" value="1"/>
</dbReference>
<reference evidence="2" key="1">
    <citation type="journal article" date="2015" name="Nature">
        <title>Complex archaea that bridge the gap between prokaryotes and eukaryotes.</title>
        <authorList>
            <person name="Spang A."/>
            <person name="Saw J.H."/>
            <person name="Jorgensen S.L."/>
            <person name="Zaremba-Niedzwiedzka K."/>
            <person name="Martijn J."/>
            <person name="Lind A.E."/>
            <person name="van Eijk R."/>
            <person name="Schleper C."/>
            <person name="Guy L."/>
            <person name="Ettema T.J."/>
        </authorList>
    </citation>
    <scope>NUCLEOTIDE SEQUENCE</scope>
</reference>
<comment type="caution">
    <text evidence="2">The sequence shown here is derived from an EMBL/GenBank/DDBJ whole genome shotgun (WGS) entry which is preliminary data.</text>
</comment>
<dbReference type="PANTHER" id="PTHR34047:SF8">
    <property type="entry name" value="PROTEIN YKFC"/>
    <property type="match status" value="1"/>
</dbReference>
<evidence type="ECO:0000259" key="1">
    <source>
        <dbReference type="PROSITE" id="PS50878"/>
    </source>
</evidence>
<sequence>MQALYKLALAPVAETTADRNSYGFRECRSCADAVAAAFNALSKPNSATWILECDISGCYDNISRHWLLDNIPLERRILKQWLSAGYVENGFTYPTRKGTPQGGIISPTLANMTLDGLEQTVVNAVPRRSRVNFIRYADDFIITGKSKTLLEKDVLPAVKRFLAERGLTLSEEKTEITYIKDGLTFLGQTFRKHGNTLHITPSKEGVLALQRRIGTLIRKHTCAPIDCLIRRLNAVLRGFCVLPQTCGII</sequence>
<accession>A0A0F9G7X1</accession>
<dbReference type="AlphaFoldDB" id="A0A0F9G7X1"/>
<dbReference type="InterPro" id="IPR043128">
    <property type="entry name" value="Rev_trsase/Diguanyl_cyclase"/>
</dbReference>
<gene>
    <name evidence="2" type="ORF">LCGC14_1861380</name>
</gene>
<dbReference type="EMBL" id="LAZR01018842">
    <property type="protein sequence ID" value="KKL94768.1"/>
    <property type="molecule type" value="Genomic_DNA"/>
</dbReference>
<dbReference type="PROSITE" id="PS50878">
    <property type="entry name" value="RT_POL"/>
    <property type="match status" value="1"/>
</dbReference>
<dbReference type="Pfam" id="PF00078">
    <property type="entry name" value="RVT_1"/>
    <property type="match status" value="1"/>
</dbReference>
<dbReference type="InterPro" id="IPR043502">
    <property type="entry name" value="DNA/RNA_pol_sf"/>
</dbReference>
<dbReference type="Gene3D" id="3.30.70.270">
    <property type="match status" value="1"/>
</dbReference>